<dbReference type="InterPro" id="IPR006119">
    <property type="entry name" value="Resolv_N"/>
</dbReference>
<reference evidence="3" key="2">
    <citation type="submission" date="2023-03" db="EMBL/GenBank/DDBJ databases">
        <authorList>
            <person name="Zhang Z."/>
        </authorList>
    </citation>
    <scope>NUCLEOTIDE SEQUENCE</scope>
    <source>
        <strain evidence="3">DSA</strain>
    </source>
</reference>
<proteinExistence type="predicted"/>
<dbReference type="AlphaFoldDB" id="A0AAW7ZF41"/>
<name>A0AAW7ZF41_9FIRM</name>
<dbReference type="SMART" id="SM00857">
    <property type="entry name" value="Resolvase"/>
    <property type="match status" value="1"/>
</dbReference>
<dbReference type="GO" id="GO:0003677">
    <property type="term" value="F:DNA binding"/>
    <property type="evidence" value="ECO:0007669"/>
    <property type="project" value="InterPro"/>
</dbReference>
<dbReference type="PROSITE" id="PS51736">
    <property type="entry name" value="RECOMBINASES_3"/>
    <property type="match status" value="1"/>
</dbReference>
<dbReference type="InterPro" id="IPR038109">
    <property type="entry name" value="DNA_bind_recomb_sf"/>
</dbReference>
<dbReference type="SUPFAM" id="SSF53041">
    <property type="entry name" value="Resolvase-like"/>
    <property type="match status" value="1"/>
</dbReference>
<organism evidence="3 4">
    <name type="scientific">Desulforamulus aquiferis</name>
    <dbReference type="NCBI Taxonomy" id="1397668"/>
    <lineage>
        <taxon>Bacteria</taxon>
        <taxon>Bacillati</taxon>
        <taxon>Bacillota</taxon>
        <taxon>Clostridia</taxon>
        <taxon>Eubacteriales</taxon>
        <taxon>Peptococcaceae</taxon>
        <taxon>Desulforamulus</taxon>
    </lineage>
</organism>
<dbReference type="EMBL" id="JARPTC010000017">
    <property type="protein sequence ID" value="MDO7787903.1"/>
    <property type="molecule type" value="Genomic_DNA"/>
</dbReference>
<evidence type="ECO:0000313" key="3">
    <source>
        <dbReference type="EMBL" id="MDO7787903.1"/>
    </source>
</evidence>
<dbReference type="PANTHER" id="PTHR30461:SF23">
    <property type="entry name" value="DNA RECOMBINASE-RELATED"/>
    <property type="match status" value="1"/>
</dbReference>
<keyword evidence="4" id="KW-1185">Reference proteome</keyword>
<evidence type="ECO:0000259" key="2">
    <source>
        <dbReference type="PROSITE" id="PS51737"/>
    </source>
</evidence>
<feature type="domain" description="Resolvase/invertase-type recombinase catalytic" evidence="1">
    <location>
        <begin position="3"/>
        <end position="148"/>
    </location>
</feature>
<dbReference type="GO" id="GO:0000150">
    <property type="term" value="F:DNA strand exchange activity"/>
    <property type="evidence" value="ECO:0007669"/>
    <property type="project" value="InterPro"/>
</dbReference>
<reference evidence="3" key="1">
    <citation type="journal article" date="2023" name="J. Hazard. Mater.">
        <title>Anaerobic biodegradation of pyrene and benzo[a]pyrene by a new sulfate-reducing Desulforamulus aquiferis strain DSA.</title>
        <authorList>
            <person name="Zhang Z."/>
            <person name="Sun J."/>
            <person name="Gong X."/>
            <person name="Wang C."/>
            <person name="Wang H."/>
        </authorList>
    </citation>
    <scope>NUCLEOTIDE SEQUENCE</scope>
    <source>
        <strain evidence="3">DSA</strain>
    </source>
</reference>
<sequence>MLKGVIYARYSSDNQREESITAQIHEIREYAKANDIAIVNIYTDEARSATTDNRPGFIDMIDDAKKGMFEVLLVHKLDRFARNRYDSAFYKRELKLAGVRLISVTEKLDGSPESIILESVIEGMAEYYSKNLAREAMKGLRENARNCKHNGGRPPLGLDVDPITKQYKPSSNQKEIDAVRLIFDMFDKGKGYGEIIFECNLRGYLTKTGKPFAKNGLHEILRNEKYIGTYTYNRSAVKT</sequence>
<dbReference type="RefSeq" id="WP_304543348.1">
    <property type="nucleotide sequence ID" value="NZ_JARPTC010000017.1"/>
</dbReference>
<gene>
    <name evidence="3" type="ORF">P6N53_11790</name>
</gene>
<dbReference type="Proteomes" id="UP001172911">
    <property type="component" value="Unassembled WGS sequence"/>
</dbReference>
<dbReference type="Pfam" id="PF07508">
    <property type="entry name" value="Recombinase"/>
    <property type="match status" value="1"/>
</dbReference>
<dbReference type="PROSITE" id="PS51737">
    <property type="entry name" value="RECOMBINASE_DNA_BIND"/>
    <property type="match status" value="1"/>
</dbReference>
<dbReference type="InterPro" id="IPR050639">
    <property type="entry name" value="SSR_resolvase"/>
</dbReference>
<dbReference type="Gene3D" id="3.40.50.1390">
    <property type="entry name" value="Resolvase, N-terminal catalytic domain"/>
    <property type="match status" value="1"/>
</dbReference>
<evidence type="ECO:0000313" key="4">
    <source>
        <dbReference type="Proteomes" id="UP001172911"/>
    </source>
</evidence>
<dbReference type="CDD" id="cd00338">
    <property type="entry name" value="Ser_Recombinase"/>
    <property type="match status" value="1"/>
</dbReference>
<dbReference type="Pfam" id="PF00239">
    <property type="entry name" value="Resolvase"/>
    <property type="match status" value="1"/>
</dbReference>
<protein>
    <submittedName>
        <fullName evidence="3">Recombinase family protein</fullName>
    </submittedName>
</protein>
<feature type="domain" description="Recombinase" evidence="2">
    <location>
        <begin position="155"/>
        <end position="239"/>
    </location>
</feature>
<evidence type="ECO:0000259" key="1">
    <source>
        <dbReference type="PROSITE" id="PS51736"/>
    </source>
</evidence>
<accession>A0AAW7ZF41</accession>
<comment type="caution">
    <text evidence="3">The sequence shown here is derived from an EMBL/GenBank/DDBJ whole genome shotgun (WGS) entry which is preliminary data.</text>
</comment>
<dbReference type="InterPro" id="IPR011109">
    <property type="entry name" value="DNA_bind_recombinase_dom"/>
</dbReference>
<dbReference type="PANTHER" id="PTHR30461">
    <property type="entry name" value="DNA-INVERTASE FROM LAMBDOID PROPHAGE"/>
    <property type="match status" value="1"/>
</dbReference>
<dbReference type="InterPro" id="IPR036162">
    <property type="entry name" value="Resolvase-like_N_sf"/>
</dbReference>
<dbReference type="Gene3D" id="3.90.1750.20">
    <property type="entry name" value="Putative Large Serine Recombinase, Chain B, Domain 2"/>
    <property type="match status" value="1"/>
</dbReference>